<evidence type="ECO:0000256" key="4">
    <source>
        <dbReference type="ARBA" id="ARBA00013078"/>
    </source>
</evidence>
<dbReference type="InterPro" id="IPR023214">
    <property type="entry name" value="HAD_sf"/>
</dbReference>
<reference evidence="5 6" key="1">
    <citation type="submission" date="2020-12" db="EMBL/GenBank/DDBJ databases">
        <authorList>
            <person name="Ruan W."/>
            <person name="Khan S.A."/>
            <person name="Jeon C.O."/>
        </authorList>
    </citation>
    <scope>NUCLEOTIDE SEQUENCE [LARGE SCALE GENOMIC DNA]</scope>
    <source>
        <strain evidence="5 6">MA-13</strain>
    </source>
</reference>
<dbReference type="PANTHER" id="PTHR43434">
    <property type="entry name" value="PHOSPHOGLYCOLATE PHOSPHATASE"/>
    <property type="match status" value="1"/>
</dbReference>
<sequence length="195" mass="22041">MQLQHIEAVVFDLDGTLVDSALDFASICRDVGWPTGTPLLERLAQLDNTDEYNRAHEIICQHELRGAAHASWMPGAERCLQQLSSQRMPMAILTRNMRAATQLTLQRLQIPIERVLTREDCAAKPNPEGLLRFAHDLQLPVQQMLYVGDYIFDLQTAANAGMPSCLYLNSHNQHFAVQADWSFSHFDELARALAR</sequence>
<evidence type="ECO:0000256" key="2">
    <source>
        <dbReference type="ARBA" id="ARBA00004818"/>
    </source>
</evidence>
<comment type="similarity">
    <text evidence="3">Belongs to the HAD-like hydrolase superfamily. CbbY/CbbZ/Gph/YieH family.</text>
</comment>
<keyword evidence="6" id="KW-1185">Reference proteome</keyword>
<name>A0ABS7XBD8_9GAMM</name>
<proteinExistence type="inferred from homology"/>
<dbReference type="NCBIfam" id="TIGR01549">
    <property type="entry name" value="HAD-SF-IA-v1"/>
    <property type="match status" value="1"/>
</dbReference>
<dbReference type="SFLD" id="SFLDS00003">
    <property type="entry name" value="Haloacid_Dehalogenase"/>
    <property type="match status" value="1"/>
</dbReference>
<dbReference type="GO" id="GO:0016787">
    <property type="term" value="F:hydrolase activity"/>
    <property type="evidence" value="ECO:0007669"/>
    <property type="project" value="UniProtKB-KW"/>
</dbReference>
<dbReference type="PANTHER" id="PTHR43434:SF1">
    <property type="entry name" value="PHOSPHOGLYCOLATE PHOSPHATASE"/>
    <property type="match status" value="1"/>
</dbReference>
<dbReference type="InterPro" id="IPR041492">
    <property type="entry name" value="HAD_2"/>
</dbReference>
<dbReference type="Proteomes" id="UP000663814">
    <property type="component" value="Unassembled WGS sequence"/>
</dbReference>
<dbReference type="RefSeq" id="WP_205312748.1">
    <property type="nucleotide sequence ID" value="NZ_JAERPS020000005.1"/>
</dbReference>
<comment type="catalytic activity">
    <reaction evidence="1">
        <text>2-phosphoglycolate + H2O = glycolate + phosphate</text>
        <dbReference type="Rhea" id="RHEA:14369"/>
        <dbReference type="ChEBI" id="CHEBI:15377"/>
        <dbReference type="ChEBI" id="CHEBI:29805"/>
        <dbReference type="ChEBI" id="CHEBI:43474"/>
        <dbReference type="ChEBI" id="CHEBI:58033"/>
        <dbReference type="EC" id="3.1.3.18"/>
    </reaction>
</comment>
<evidence type="ECO:0000313" key="5">
    <source>
        <dbReference type="EMBL" id="MBZ9612666.1"/>
    </source>
</evidence>
<comment type="pathway">
    <text evidence="2">Organic acid metabolism; glycolate biosynthesis; glycolate from 2-phosphoglycolate: step 1/1.</text>
</comment>
<dbReference type="InterPro" id="IPR036412">
    <property type="entry name" value="HAD-like_sf"/>
</dbReference>
<dbReference type="NCBIfam" id="TIGR01509">
    <property type="entry name" value="HAD-SF-IA-v3"/>
    <property type="match status" value="1"/>
</dbReference>
<dbReference type="SUPFAM" id="SSF56784">
    <property type="entry name" value="HAD-like"/>
    <property type="match status" value="1"/>
</dbReference>
<dbReference type="EMBL" id="JAERPS020000005">
    <property type="protein sequence ID" value="MBZ9612666.1"/>
    <property type="molecule type" value="Genomic_DNA"/>
</dbReference>
<comment type="caution">
    <text evidence="5">The sequence shown here is derived from an EMBL/GenBank/DDBJ whole genome shotgun (WGS) entry which is preliminary data.</text>
</comment>
<gene>
    <name evidence="5" type="ORF">I4W93_013775</name>
</gene>
<dbReference type="InterPro" id="IPR050155">
    <property type="entry name" value="HAD-like_hydrolase_sf"/>
</dbReference>
<reference evidence="5 6" key="2">
    <citation type="submission" date="2021-08" db="EMBL/GenBank/DDBJ databases">
        <title>Rheinheimera aquimaris sp. nov., isolated from seawater of the East Sea in Korea.</title>
        <authorList>
            <person name="Kim K.H."/>
            <person name="Wenting R."/>
            <person name="Kim K.R."/>
            <person name="Jeon C.O."/>
        </authorList>
    </citation>
    <scope>NUCLEOTIDE SEQUENCE [LARGE SCALE GENOMIC DNA]</scope>
    <source>
        <strain evidence="5 6">MA-13</strain>
    </source>
</reference>
<dbReference type="Gene3D" id="3.40.50.1000">
    <property type="entry name" value="HAD superfamily/HAD-like"/>
    <property type="match status" value="1"/>
</dbReference>
<dbReference type="SFLD" id="SFLDG01129">
    <property type="entry name" value="C1.5:_HAD__Beta-PGM__Phosphata"/>
    <property type="match status" value="1"/>
</dbReference>
<evidence type="ECO:0000256" key="3">
    <source>
        <dbReference type="ARBA" id="ARBA00006171"/>
    </source>
</evidence>
<protein>
    <recommendedName>
        <fullName evidence="4">phosphoglycolate phosphatase</fullName>
        <ecNumber evidence="4">3.1.3.18</ecNumber>
    </recommendedName>
</protein>
<organism evidence="5 6">
    <name type="scientific">Rheinheimera maricola</name>
    <dbReference type="NCBI Taxonomy" id="2793282"/>
    <lineage>
        <taxon>Bacteria</taxon>
        <taxon>Pseudomonadati</taxon>
        <taxon>Pseudomonadota</taxon>
        <taxon>Gammaproteobacteria</taxon>
        <taxon>Chromatiales</taxon>
        <taxon>Chromatiaceae</taxon>
        <taxon>Rheinheimera</taxon>
    </lineage>
</organism>
<evidence type="ECO:0000256" key="1">
    <source>
        <dbReference type="ARBA" id="ARBA00000830"/>
    </source>
</evidence>
<dbReference type="InterPro" id="IPR006439">
    <property type="entry name" value="HAD-SF_hydro_IA"/>
</dbReference>
<dbReference type="Gene3D" id="1.10.260.80">
    <property type="match status" value="1"/>
</dbReference>
<accession>A0ABS7XBD8</accession>
<dbReference type="Pfam" id="PF13419">
    <property type="entry name" value="HAD_2"/>
    <property type="match status" value="1"/>
</dbReference>
<keyword evidence="5" id="KW-0378">Hydrolase</keyword>
<evidence type="ECO:0000313" key="6">
    <source>
        <dbReference type="Proteomes" id="UP000663814"/>
    </source>
</evidence>
<dbReference type="EC" id="3.1.3.18" evidence="4"/>